<dbReference type="SUPFAM" id="SSF54427">
    <property type="entry name" value="NTF2-like"/>
    <property type="match status" value="1"/>
</dbReference>
<dbReference type="Pfam" id="PF14534">
    <property type="entry name" value="DUF4440"/>
    <property type="match status" value="1"/>
</dbReference>
<organism evidence="2 3">
    <name type="scientific">Billgrantia bachuensis</name>
    <dbReference type="NCBI Taxonomy" id="2717286"/>
    <lineage>
        <taxon>Bacteria</taxon>
        <taxon>Pseudomonadati</taxon>
        <taxon>Pseudomonadota</taxon>
        <taxon>Gammaproteobacteria</taxon>
        <taxon>Oceanospirillales</taxon>
        <taxon>Halomonadaceae</taxon>
        <taxon>Billgrantia</taxon>
    </lineage>
</organism>
<dbReference type="InterPro" id="IPR032710">
    <property type="entry name" value="NTF2-like_dom_sf"/>
</dbReference>
<reference evidence="2 3" key="1">
    <citation type="submission" date="2020-03" db="EMBL/GenBank/DDBJ databases">
        <title>Identification of Halomonas strains.</title>
        <authorList>
            <person name="Xiao Z."/>
            <person name="Dong F."/>
            <person name="Wang Z."/>
            <person name="Zhao J.-Y."/>
        </authorList>
    </citation>
    <scope>NUCLEOTIDE SEQUENCE [LARGE SCALE GENOMIC DNA]</scope>
    <source>
        <strain evidence="2 3">DX6</strain>
    </source>
</reference>
<dbReference type="InterPro" id="IPR027843">
    <property type="entry name" value="DUF4440"/>
</dbReference>
<keyword evidence="3" id="KW-1185">Reference proteome</keyword>
<gene>
    <name evidence="2" type="ORF">HBJ55_05800</name>
</gene>
<evidence type="ECO:0000259" key="1">
    <source>
        <dbReference type="Pfam" id="PF14534"/>
    </source>
</evidence>
<feature type="domain" description="DUF4440" evidence="1">
    <location>
        <begin position="6"/>
        <end position="113"/>
    </location>
</feature>
<dbReference type="Proteomes" id="UP001318321">
    <property type="component" value="Unassembled WGS sequence"/>
</dbReference>
<protein>
    <submittedName>
        <fullName evidence="2">Nuclear transport factor 2 family protein</fullName>
    </submittedName>
</protein>
<evidence type="ECO:0000313" key="2">
    <source>
        <dbReference type="EMBL" id="NIC04937.1"/>
    </source>
</evidence>
<dbReference type="EMBL" id="JAAQTO010000013">
    <property type="protein sequence ID" value="NIC04937.1"/>
    <property type="molecule type" value="Genomic_DNA"/>
</dbReference>
<accession>A0ABX0PRT0</accession>
<comment type="caution">
    <text evidence="2">The sequence shown here is derived from an EMBL/GenBank/DDBJ whole genome shotgun (WGS) entry which is preliminary data.</text>
</comment>
<dbReference type="Gene3D" id="3.10.450.50">
    <property type="match status" value="1"/>
</dbReference>
<name>A0ABX0PRT0_9GAMM</name>
<dbReference type="RefSeq" id="WP_167111937.1">
    <property type="nucleotide sequence ID" value="NZ_JAAQTO010000013.1"/>
</dbReference>
<proteinExistence type="predicted"/>
<sequence length="130" mass="14831">MHEKLLETRRQWYAAYIDGNVGRLDHIELDEFVLIDETGLQGKLDQLGGIADAVAADQWFARGSQAEDLVLKLVPLGDIVSVYGQGRIVDDDRTRYSLNFSELWQKESGEWRVLSLHFSKATTPPDRQRN</sequence>
<evidence type="ECO:0000313" key="3">
    <source>
        <dbReference type="Proteomes" id="UP001318321"/>
    </source>
</evidence>